<comment type="caution">
    <text evidence="4">The sequence shown here is derived from an EMBL/GenBank/DDBJ whole genome shotgun (WGS) entry which is preliminary data.</text>
</comment>
<feature type="repeat" description="RCC1" evidence="2">
    <location>
        <begin position="137"/>
        <end position="190"/>
    </location>
</feature>
<sequence>MLPNNKMNKINNSLVRYITANPYFKKPLRDHPQGSLLFINTCFNTLLNSSHHHHSYRSFFSKKTSSDSDRVYIVPNKGTQVMSWGQNNEGQLALNTFGIDKLSSPSFIDSYWFHEKTVKKISCAASAQHALALTEDGFVYAWGRGAEGQLAQDNNHSYAAPVLIDPKYFNSRPIVDIQCGGYHCAAVDDEGRLYTWGFSGSPFNRSALGHSGFNIFGFGSSPLPKQVEALKGEFVKQVACGDYHTGVICGPKDSTETSQVYVWGKGEWGRLGLGNSDSKALPTPLDMYEDDMENGGTKKTIFTKIRMGKNYSALIDSNGKLYMFGRHDAQQLGMESLRPSQFDCESTPKLIPRFVESDIKVRDVALGDSITACVTQDGRGFIWGKNVYLPHEVNFGKGARVIECSAGRNHVAFLPTNRRSIFTMGGNWYSQLGTTGQHGTQDVIKLTPQLVPGKKLQVACGNAFTLALIDLERKTTTTQEDDDDYMGVAMIGPDGKSIPL</sequence>
<dbReference type="Proteomes" id="UP000816034">
    <property type="component" value="Unassembled WGS sequence"/>
</dbReference>
<reference evidence="4 5" key="1">
    <citation type="journal article" date="2018" name="BMC Genomics">
        <title>The genome of Naegleria lovaniensis, the basis for a comparative approach to unravel pathogenicity factors of the human pathogenic amoeba N. fowleri.</title>
        <authorList>
            <person name="Liechti N."/>
            <person name="Schurch N."/>
            <person name="Bruggmann R."/>
            <person name="Wittwer M."/>
        </authorList>
    </citation>
    <scope>NUCLEOTIDE SEQUENCE [LARGE SCALE GENOMIC DNA]</scope>
    <source>
        <strain evidence="4 5">ATCC 30569</strain>
    </source>
</reference>
<dbReference type="Gene3D" id="2.130.10.30">
    <property type="entry name" value="Regulator of chromosome condensation 1/beta-lactamase-inhibitor protein II"/>
    <property type="match status" value="2"/>
</dbReference>
<dbReference type="Pfam" id="PF00415">
    <property type="entry name" value="RCC1"/>
    <property type="match status" value="1"/>
</dbReference>
<dbReference type="InterPro" id="IPR051210">
    <property type="entry name" value="Ub_ligase/GEF_domain"/>
</dbReference>
<dbReference type="SUPFAM" id="SSF50985">
    <property type="entry name" value="RCC1/BLIP-II"/>
    <property type="match status" value="2"/>
</dbReference>
<evidence type="ECO:0000313" key="5">
    <source>
        <dbReference type="Proteomes" id="UP000816034"/>
    </source>
</evidence>
<evidence type="ECO:0000256" key="2">
    <source>
        <dbReference type="PROSITE-ProRule" id="PRU00235"/>
    </source>
</evidence>
<dbReference type="PANTHER" id="PTHR22870">
    <property type="entry name" value="REGULATOR OF CHROMOSOME CONDENSATION"/>
    <property type="match status" value="1"/>
</dbReference>
<dbReference type="EMBL" id="PYSW02000020">
    <property type="protein sequence ID" value="KAG2383605.1"/>
    <property type="molecule type" value="Genomic_DNA"/>
</dbReference>
<proteinExistence type="predicted"/>
<feature type="repeat" description="RCC1" evidence="2">
    <location>
        <begin position="258"/>
        <end position="318"/>
    </location>
</feature>
<evidence type="ECO:0000259" key="3">
    <source>
        <dbReference type="Pfam" id="PF25390"/>
    </source>
</evidence>
<feature type="repeat" description="RCC1" evidence="2">
    <location>
        <begin position="79"/>
        <end position="136"/>
    </location>
</feature>
<feature type="domain" description="RCC1-like" evidence="3">
    <location>
        <begin position="79"/>
        <end position="386"/>
    </location>
</feature>
<dbReference type="InterPro" id="IPR058923">
    <property type="entry name" value="RCC1-like_dom"/>
</dbReference>
<dbReference type="PANTHER" id="PTHR22870:SF466">
    <property type="entry name" value="ANKYRIN REPEAT-CONTAINING PROTEIN"/>
    <property type="match status" value="1"/>
</dbReference>
<dbReference type="InterPro" id="IPR009091">
    <property type="entry name" value="RCC1/BLIP-II"/>
</dbReference>
<evidence type="ECO:0000313" key="4">
    <source>
        <dbReference type="EMBL" id="KAG2383605.1"/>
    </source>
</evidence>
<dbReference type="InterPro" id="IPR000408">
    <property type="entry name" value="Reg_chr_condens"/>
</dbReference>
<dbReference type="AlphaFoldDB" id="A0AA88GNE3"/>
<dbReference type="PRINTS" id="PR00633">
    <property type="entry name" value="RCCNDNSATION"/>
</dbReference>
<keyword evidence="5" id="KW-1185">Reference proteome</keyword>
<dbReference type="PROSITE" id="PS50012">
    <property type="entry name" value="RCC1_3"/>
    <property type="match status" value="5"/>
</dbReference>
<dbReference type="GeneID" id="68096731"/>
<accession>A0AA88GNE3</accession>
<dbReference type="RefSeq" id="XP_044549284.1">
    <property type="nucleotide sequence ID" value="XM_044693897.1"/>
</dbReference>
<feature type="repeat" description="RCC1" evidence="2">
    <location>
        <begin position="191"/>
        <end position="251"/>
    </location>
</feature>
<keyword evidence="1" id="KW-0677">Repeat</keyword>
<gene>
    <name evidence="4" type="ORF">C9374_004276</name>
</gene>
<dbReference type="Pfam" id="PF25390">
    <property type="entry name" value="WD40_RLD"/>
    <property type="match status" value="1"/>
</dbReference>
<protein>
    <recommendedName>
        <fullName evidence="3">RCC1-like domain-containing protein</fullName>
    </recommendedName>
</protein>
<name>A0AA88GNE3_NAELO</name>
<evidence type="ECO:0000256" key="1">
    <source>
        <dbReference type="ARBA" id="ARBA00022737"/>
    </source>
</evidence>
<organism evidence="4 5">
    <name type="scientific">Naegleria lovaniensis</name>
    <name type="common">Amoeba</name>
    <dbReference type="NCBI Taxonomy" id="51637"/>
    <lineage>
        <taxon>Eukaryota</taxon>
        <taxon>Discoba</taxon>
        <taxon>Heterolobosea</taxon>
        <taxon>Tetramitia</taxon>
        <taxon>Eutetramitia</taxon>
        <taxon>Vahlkampfiidae</taxon>
        <taxon>Naegleria</taxon>
    </lineage>
</organism>
<feature type="repeat" description="RCC1" evidence="2">
    <location>
        <begin position="319"/>
        <end position="377"/>
    </location>
</feature>